<dbReference type="KEGG" id="dfc:DFI_12820"/>
<dbReference type="Proteomes" id="UP000259030">
    <property type="component" value="Chromosome"/>
</dbReference>
<reference evidence="1 2" key="1">
    <citation type="submission" date="2017-05" db="EMBL/GenBank/DDBJ databases">
        <title>The complete genome sequence of Deinococcus ficus isolated from the rhizosphere of the Ficus religiosa L. in Taiwan.</title>
        <authorList>
            <person name="Wu K.-M."/>
            <person name="Liao T.-L."/>
            <person name="Liu Y.-M."/>
            <person name="Young C.-C."/>
            <person name="Tsai S.-F."/>
        </authorList>
    </citation>
    <scope>NUCLEOTIDE SEQUENCE [LARGE SCALE GENOMIC DNA]</scope>
    <source>
        <strain evidence="1 2">CC-FR2-10</strain>
    </source>
</reference>
<name>A0A221SYN7_9DEIO</name>
<gene>
    <name evidence="1" type="ORF">DFI_12820</name>
</gene>
<sequence>MTELLLPLPFSVDRAGLTGGPLPGAAPTFRPAGELITPAGHLLGEREVRHARARANQSVLERLTR</sequence>
<accession>A0A221SYN7</accession>
<dbReference type="EMBL" id="CP021081">
    <property type="protein sequence ID" value="ASN81754.1"/>
    <property type="molecule type" value="Genomic_DNA"/>
</dbReference>
<dbReference type="OrthoDB" id="73652at2"/>
<dbReference type="AlphaFoldDB" id="A0A221SYN7"/>
<dbReference type="STRING" id="317577.GCA_000419625_01362"/>
<keyword evidence="2" id="KW-1185">Reference proteome</keyword>
<dbReference type="RefSeq" id="WP_022800922.1">
    <property type="nucleotide sequence ID" value="NZ_ATTJ01000001.1"/>
</dbReference>
<protein>
    <submittedName>
        <fullName evidence="1">Uncharacterized protein</fullName>
    </submittedName>
</protein>
<evidence type="ECO:0000313" key="1">
    <source>
        <dbReference type="EMBL" id="ASN81754.1"/>
    </source>
</evidence>
<evidence type="ECO:0000313" key="2">
    <source>
        <dbReference type="Proteomes" id="UP000259030"/>
    </source>
</evidence>
<proteinExistence type="predicted"/>
<organism evidence="1 2">
    <name type="scientific">Deinococcus ficus</name>
    <dbReference type="NCBI Taxonomy" id="317577"/>
    <lineage>
        <taxon>Bacteria</taxon>
        <taxon>Thermotogati</taxon>
        <taxon>Deinococcota</taxon>
        <taxon>Deinococci</taxon>
        <taxon>Deinococcales</taxon>
        <taxon>Deinococcaceae</taxon>
        <taxon>Deinococcus</taxon>
    </lineage>
</organism>